<proteinExistence type="predicted"/>
<dbReference type="Gramene" id="OIT34363">
    <property type="protein sequence ID" value="OIT34363"/>
    <property type="gene ID" value="A4A49_21184"/>
</dbReference>
<gene>
    <name evidence="2" type="ORF">A4A49_21184</name>
</gene>
<feature type="region of interest" description="Disordered" evidence="1">
    <location>
        <begin position="1"/>
        <end position="45"/>
    </location>
</feature>
<evidence type="ECO:0000313" key="2">
    <source>
        <dbReference type="EMBL" id="OIT34363.1"/>
    </source>
</evidence>
<feature type="region of interest" description="Disordered" evidence="1">
    <location>
        <begin position="91"/>
        <end position="111"/>
    </location>
</feature>
<dbReference type="STRING" id="49451.A0A314KYK0"/>
<dbReference type="Proteomes" id="UP000187609">
    <property type="component" value="Unassembled WGS sequence"/>
</dbReference>
<comment type="caution">
    <text evidence="2">The sequence shown here is derived from an EMBL/GenBank/DDBJ whole genome shotgun (WGS) entry which is preliminary data.</text>
</comment>
<organism evidence="2 3">
    <name type="scientific">Nicotiana attenuata</name>
    <name type="common">Coyote tobacco</name>
    <dbReference type="NCBI Taxonomy" id="49451"/>
    <lineage>
        <taxon>Eukaryota</taxon>
        <taxon>Viridiplantae</taxon>
        <taxon>Streptophyta</taxon>
        <taxon>Embryophyta</taxon>
        <taxon>Tracheophyta</taxon>
        <taxon>Spermatophyta</taxon>
        <taxon>Magnoliopsida</taxon>
        <taxon>eudicotyledons</taxon>
        <taxon>Gunneridae</taxon>
        <taxon>Pentapetalae</taxon>
        <taxon>asterids</taxon>
        <taxon>lamiids</taxon>
        <taxon>Solanales</taxon>
        <taxon>Solanaceae</taxon>
        <taxon>Nicotianoideae</taxon>
        <taxon>Nicotianeae</taxon>
        <taxon>Nicotiana</taxon>
    </lineage>
</organism>
<evidence type="ECO:0000313" key="3">
    <source>
        <dbReference type="Proteomes" id="UP000187609"/>
    </source>
</evidence>
<keyword evidence="3" id="KW-1185">Reference proteome</keyword>
<dbReference type="AlphaFoldDB" id="A0A314KYK0"/>
<sequence length="111" mass="12473">MEGIEDSSPLKRSHHVRSFSFNVSPNPVPSLYDLPTPRVKDHIEGSPKPLWEEMAEDETNLNSNDTSIVSEFDPEVISTLRKALEDLQPANPFHLKPLISENRPPGADKED</sequence>
<evidence type="ECO:0000256" key="1">
    <source>
        <dbReference type="SAM" id="MobiDB-lite"/>
    </source>
</evidence>
<accession>A0A314KYK0</accession>
<reference evidence="2" key="1">
    <citation type="submission" date="2016-11" db="EMBL/GenBank/DDBJ databases">
        <title>The genome of Nicotiana attenuata.</title>
        <authorList>
            <person name="Xu S."/>
            <person name="Brockmoeller T."/>
            <person name="Gaquerel E."/>
            <person name="Navarro A."/>
            <person name="Kuhl H."/>
            <person name="Gase K."/>
            <person name="Ling Z."/>
            <person name="Zhou W."/>
            <person name="Kreitzer C."/>
            <person name="Stanke M."/>
            <person name="Tang H."/>
            <person name="Lyons E."/>
            <person name="Pandey P."/>
            <person name="Pandey S.P."/>
            <person name="Timmermann B."/>
            <person name="Baldwin I.T."/>
        </authorList>
    </citation>
    <scope>NUCLEOTIDE SEQUENCE [LARGE SCALE GENOMIC DNA]</scope>
    <source>
        <strain evidence="2">UT</strain>
    </source>
</reference>
<name>A0A314KYK0_NICAT</name>
<dbReference type="EMBL" id="MJEQ01000723">
    <property type="protein sequence ID" value="OIT34363.1"/>
    <property type="molecule type" value="Genomic_DNA"/>
</dbReference>
<protein>
    <submittedName>
        <fullName evidence="2">Uncharacterized protein</fullName>
    </submittedName>
</protein>